<accession>A0ABU0FBA9</accession>
<sequence>MTATADIMTPDLARNMRLIGHCDQGGRGDGVQIMVENGFAYIGHLFSQGFSIVDVRDAANPKAAGYVAAPANTWNVHLQVADNLLLVIHGKDVFADSAFSDEASYYKAAAGTALGTAAPKQARDWDAGLAVYDISVPGQPRRIGFMPVSGGIHRIWYTGGRWAYVSALLDGFSDFIFMTVDMSDPARPREAGRYWLPGMNLAAGEKPGWEPNRKFGLHHAIVDGDTAWGAWRDAGLVVMNVADRAKPELVVHRNWSPPFQGGTHNCLPLADRDLLVVVDEAVLDDFGDGLKNIWIFDIKDKANPVPVASMPVPIDEDYPRKGAHYGPHNIHENRPGTFQSSSIIFSTWQNAGVRVYDIANPRQPKEVGALVPPAPRSMADRRPGKKAIIQSCDIFVDRAGLAYVTDYNAGLYIMEFNG</sequence>
<gene>
    <name evidence="1" type="ORF">J3R73_001686</name>
</gene>
<comment type="caution">
    <text evidence="1">The sequence shown here is derived from an EMBL/GenBank/DDBJ whole genome shotgun (WGS) entry which is preliminary data.</text>
</comment>
<evidence type="ECO:0000313" key="1">
    <source>
        <dbReference type="EMBL" id="MDQ0391894.1"/>
    </source>
</evidence>
<protein>
    <recommendedName>
        <fullName evidence="3">Methanethiol oxidase</fullName>
    </recommendedName>
</protein>
<dbReference type="InterPro" id="IPR013211">
    <property type="entry name" value="LVIVD"/>
</dbReference>
<proteinExistence type="predicted"/>
<evidence type="ECO:0000313" key="2">
    <source>
        <dbReference type="Proteomes" id="UP001237448"/>
    </source>
</evidence>
<dbReference type="EMBL" id="JAUSVK010000001">
    <property type="protein sequence ID" value="MDQ0391894.1"/>
    <property type="molecule type" value="Genomic_DNA"/>
</dbReference>
<dbReference type="Proteomes" id="UP001237448">
    <property type="component" value="Unassembled WGS sequence"/>
</dbReference>
<keyword evidence="2" id="KW-1185">Reference proteome</keyword>
<name>A0ABU0FBA9_9HYPH</name>
<reference evidence="1 2" key="1">
    <citation type="submission" date="2023-07" db="EMBL/GenBank/DDBJ databases">
        <title>Genomic Encyclopedia of Type Strains, Phase IV (KMG-IV): sequencing the most valuable type-strain genomes for metagenomic binning, comparative biology and taxonomic classification.</title>
        <authorList>
            <person name="Goeker M."/>
        </authorList>
    </citation>
    <scope>NUCLEOTIDE SEQUENCE [LARGE SCALE GENOMIC DNA]</scope>
    <source>
        <strain evidence="1 2">DSM 5896</strain>
    </source>
</reference>
<dbReference type="Pfam" id="PF08309">
    <property type="entry name" value="LVIVD"/>
    <property type="match status" value="2"/>
</dbReference>
<evidence type="ECO:0008006" key="3">
    <source>
        <dbReference type="Google" id="ProtNLM"/>
    </source>
</evidence>
<organism evidence="1 2">
    <name type="scientific">Labrys monachus</name>
    <dbReference type="NCBI Taxonomy" id="217067"/>
    <lineage>
        <taxon>Bacteria</taxon>
        <taxon>Pseudomonadati</taxon>
        <taxon>Pseudomonadota</taxon>
        <taxon>Alphaproteobacteria</taxon>
        <taxon>Hyphomicrobiales</taxon>
        <taxon>Xanthobacteraceae</taxon>
        <taxon>Labrys</taxon>
    </lineage>
</organism>